<evidence type="ECO:0000313" key="2">
    <source>
        <dbReference type="Proteomes" id="UP000233325"/>
    </source>
</evidence>
<feature type="non-terminal residue" evidence="1">
    <location>
        <position position="122"/>
    </location>
</feature>
<dbReference type="EMBL" id="PHAH01000056">
    <property type="protein sequence ID" value="PKM87089.1"/>
    <property type="molecule type" value="Genomic_DNA"/>
</dbReference>
<comment type="caution">
    <text evidence="1">The sequence shown here is derived from an EMBL/GenBank/DDBJ whole genome shotgun (WGS) entry which is preliminary data.</text>
</comment>
<dbReference type="Proteomes" id="UP000233325">
    <property type="component" value="Unassembled WGS sequence"/>
</dbReference>
<reference evidence="1 2" key="1">
    <citation type="journal article" date="2017" name="ISME J.">
        <title>Potential for microbial H2 and metal transformations associated with novel bacteria and archaea in deep terrestrial subsurface sediments.</title>
        <authorList>
            <person name="Hernsdorf A.W."/>
            <person name="Amano Y."/>
            <person name="Miyakawa K."/>
            <person name="Ise K."/>
            <person name="Suzuki Y."/>
            <person name="Anantharaman K."/>
            <person name="Probst A."/>
            <person name="Burstein D."/>
            <person name="Thomas B.C."/>
            <person name="Banfield J.F."/>
        </authorList>
    </citation>
    <scope>NUCLEOTIDE SEQUENCE [LARGE SCALE GENOMIC DNA]</scope>
    <source>
        <strain evidence="1">HGW-Falkowbacteria-2</strain>
    </source>
</reference>
<accession>A0A2N2DX83</accession>
<gene>
    <name evidence="1" type="ORF">CVU83_03395</name>
</gene>
<evidence type="ECO:0000313" key="1">
    <source>
        <dbReference type="EMBL" id="PKM87089.1"/>
    </source>
</evidence>
<proteinExistence type="predicted"/>
<name>A0A2N2DX83_9BACT</name>
<dbReference type="AlphaFoldDB" id="A0A2N2DX83"/>
<protein>
    <submittedName>
        <fullName evidence="1">Uncharacterized protein</fullName>
    </submittedName>
</protein>
<sequence length="122" mass="12615">MAPKYRLPIFVISLFFTFLYGVSAQAVTGDYNKPVTGTLAASEWNNLVLDFVAKSGSRLDGLFSINTATSSTYALDINGALRATSITGALSGTLNAANVSGGYFGSNTGGGNYNFPANIGIG</sequence>
<organism evidence="1 2">
    <name type="scientific">Candidatus Falkowbacteria bacterium HGW-Falkowbacteria-2</name>
    <dbReference type="NCBI Taxonomy" id="2013769"/>
    <lineage>
        <taxon>Bacteria</taxon>
        <taxon>Candidatus Falkowiibacteriota</taxon>
    </lineage>
</organism>